<keyword evidence="2" id="KW-1185">Reference proteome</keyword>
<accession>A0A9W9XQQ3</accession>
<gene>
    <name evidence="1" type="ORF">N7463_008807</name>
</gene>
<sequence length="692" mass="76762">MFNVLAMQCKQGTLSAYTSLIEADDDITLALNDLPDVEIVRLEGATGSYDSVAEKYALDFVRIRWDAEAGKVGSHHTHMLSHDPRGLVRGPRARVDLLITPANERDREVVHHRAVGHRAVEHSLREEARHVFWPGRQEVHAHALAERLGELGRVDNLVVDAQAAALGADELDAKQGERKVVRLVCPDSARVRLRELNHRLRFLMRVMRRSGGGELPDVLLHEREQTLGRGLVHGLRLQARVIMLHVCVMPTKTIRVDASADCGLFHGLRPQARVIMLHVCIMPTKTIRVDASADCGLFHGLRPQARAIMHGKTLVQGPAVWLARGDHLVLVEWTARKVRAEEAVELGPLVEDGLLHGAAARTPDILVERVLAVCTGDLAPLDAHAVLVDLGPHRTPGRIEHDAAVLDLEPDLMKVVLDGEEDARRPVHRRLDGLYAVHELLRHTFVPKRLCTRSEVVLVEDFLTDGCFYEVVEWVRRRIDAFVRMVRVPPVEADVWPTLILARRQRNIGVGDHAEEGMLVRPRAEFLTVVRMVDSCAMEHLKEETGAGCTDCAETCNLRRRLLAVRVDGRLEEDEEVIVEVAVIHERVHEARVLKALSADVFGCEDRGLAALDSDDLLQPLGVINARDHRTAIGQGSDVIGSQCAQGKLGEDREGLRVAGEGNDIRDGFVNALLSGIYDGQAVERGQFLMTC</sequence>
<comment type="caution">
    <text evidence="1">The sequence shown here is derived from an EMBL/GenBank/DDBJ whole genome shotgun (WGS) entry which is preliminary data.</text>
</comment>
<dbReference type="OrthoDB" id="10507845at2759"/>
<name>A0A9W9XQQ3_9EURO</name>
<organism evidence="1 2">
    <name type="scientific">Penicillium fimorum</name>
    <dbReference type="NCBI Taxonomy" id="1882269"/>
    <lineage>
        <taxon>Eukaryota</taxon>
        <taxon>Fungi</taxon>
        <taxon>Dikarya</taxon>
        <taxon>Ascomycota</taxon>
        <taxon>Pezizomycotina</taxon>
        <taxon>Eurotiomycetes</taxon>
        <taxon>Eurotiomycetidae</taxon>
        <taxon>Eurotiales</taxon>
        <taxon>Aspergillaceae</taxon>
        <taxon>Penicillium</taxon>
    </lineage>
</organism>
<protein>
    <submittedName>
        <fullName evidence="1">Uncharacterized protein</fullName>
    </submittedName>
</protein>
<reference evidence="1" key="2">
    <citation type="journal article" date="2023" name="IMA Fungus">
        <title>Comparative genomic study of the Penicillium genus elucidates a diverse pangenome and 15 lateral gene transfer events.</title>
        <authorList>
            <person name="Petersen C."/>
            <person name="Sorensen T."/>
            <person name="Nielsen M.R."/>
            <person name="Sondergaard T.E."/>
            <person name="Sorensen J.L."/>
            <person name="Fitzpatrick D.A."/>
            <person name="Frisvad J.C."/>
            <person name="Nielsen K.L."/>
        </authorList>
    </citation>
    <scope>NUCLEOTIDE SEQUENCE</scope>
    <source>
        <strain evidence="1">IBT 29495</strain>
    </source>
</reference>
<dbReference type="Proteomes" id="UP001149954">
    <property type="component" value="Unassembled WGS sequence"/>
</dbReference>
<evidence type="ECO:0000313" key="1">
    <source>
        <dbReference type="EMBL" id="KAJ5496820.1"/>
    </source>
</evidence>
<reference evidence="1" key="1">
    <citation type="submission" date="2022-12" db="EMBL/GenBank/DDBJ databases">
        <authorList>
            <person name="Petersen C."/>
        </authorList>
    </citation>
    <scope>NUCLEOTIDE SEQUENCE</scope>
    <source>
        <strain evidence="1">IBT 29495</strain>
    </source>
</reference>
<evidence type="ECO:0000313" key="2">
    <source>
        <dbReference type="Proteomes" id="UP001149954"/>
    </source>
</evidence>
<proteinExistence type="predicted"/>
<dbReference type="AlphaFoldDB" id="A0A9W9XQQ3"/>
<dbReference type="EMBL" id="JAPWDS010000005">
    <property type="protein sequence ID" value="KAJ5496820.1"/>
    <property type="molecule type" value="Genomic_DNA"/>
</dbReference>